<evidence type="ECO:0000259" key="1">
    <source>
        <dbReference type="PROSITE" id="PS51186"/>
    </source>
</evidence>
<organism evidence="2 3">
    <name type="scientific">Ignatzschineria rhizosphaerae</name>
    <dbReference type="NCBI Taxonomy" id="2923279"/>
    <lineage>
        <taxon>Bacteria</taxon>
        <taxon>Pseudomonadati</taxon>
        <taxon>Pseudomonadota</taxon>
        <taxon>Gammaproteobacteria</taxon>
        <taxon>Cardiobacteriales</taxon>
        <taxon>Ignatzschineriaceae</taxon>
        <taxon>Ignatzschineria</taxon>
    </lineage>
</organism>
<gene>
    <name evidence="2" type="ORF">MMG00_00515</name>
</gene>
<dbReference type="SUPFAM" id="SSF55729">
    <property type="entry name" value="Acyl-CoA N-acyltransferases (Nat)"/>
    <property type="match status" value="1"/>
</dbReference>
<keyword evidence="3" id="KW-1185">Reference proteome</keyword>
<dbReference type="Gene3D" id="3.40.630.30">
    <property type="match status" value="1"/>
</dbReference>
<dbReference type="InterPro" id="IPR000182">
    <property type="entry name" value="GNAT_dom"/>
</dbReference>
<dbReference type="Pfam" id="PF13302">
    <property type="entry name" value="Acetyltransf_3"/>
    <property type="match status" value="1"/>
</dbReference>
<feature type="domain" description="N-acetyltransferase" evidence="1">
    <location>
        <begin position="1"/>
        <end position="143"/>
    </location>
</feature>
<accession>A0ABY3X3Q8</accession>
<proteinExistence type="predicted"/>
<dbReference type="InterPro" id="IPR051531">
    <property type="entry name" value="N-acetyltransferase"/>
</dbReference>
<dbReference type="Proteomes" id="UP000829542">
    <property type="component" value="Chromosome"/>
</dbReference>
<dbReference type="PANTHER" id="PTHR43792:SF1">
    <property type="entry name" value="N-ACETYLTRANSFERASE DOMAIN-CONTAINING PROTEIN"/>
    <property type="match status" value="1"/>
</dbReference>
<evidence type="ECO:0000313" key="3">
    <source>
        <dbReference type="Proteomes" id="UP000829542"/>
    </source>
</evidence>
<dbReference type="InterPro" id="IPR016181">
    <property type="entry name" value="Acyl_CoA_acyltransferase"/>
</dbReference>
<sequence length="154" mass="17601">MNRDPLVMKYFPAILSKEESRNLFDEINRRTMTNGFGLWACELKESKEVIGFVGLNKSTAQFYFSPCIEIGWRLRSQYWRKGYAKEAAIAVLQFAFEVLKLEKVVAFTATSNTPSESLMRALGMTKLPDNFLHPALPKEHPLAEHVVYQITAPL</sequence>
<reference evidence="2 3" key="1">
    <citation type="submission" date="2022-03" db="EMBL/GenBank/DDBJ databases">
        <title>Ignatzschineria rhizosphaerae HR5S32.</title>
        <authorList>
            <person name="Sun J.Q."/>
            <person name="Feng J.Y."/>
        </authorList>
    </citation>
    <scope>NUCLEOTIDE SEQUENCE [LARGE SCALE GENOMIC DNA]</scope>
    <source>
        <strain evidence="2 3">HR5S32</strain>
    </source>
</reference>
<evidence type="ECO:0000313" key="2">
    <source>
        <dbReference type="EMBL" id="UNM96396.1"/>
    </source>
</evidence>
<dbReference type="EMBL" id="CP093379">
    <property type="protein sequence ID" value="UNM96396.1"/>
    <property type="molecule type" value="Genomic_DNA"/>
</dbReference>
<dbReference type="PROSITE" id="PS51186">
    <property type="entry name" value="GNAT"/>
    <property type="match status" value="1"/>
</dbReference>
<protein>
    <submittedName>
        <fullName evidence="2">GNAT family N-acetyltransferase</fullName>
    </submittedName>
</protein>
<name>A0ABY3X3Q8_9GAMM</name>
<dbReference type="PANTHER" id="PTHR43792">
    <property type="entry name" value="GNAT FAMILY, PUTATIVE (AFU_ORTHOLOGUE AFUA_3G00765)-RELATED-RELATED"/>
    <property type="match status" value="1"/>
</dbReference>